<name>A0A1M5M5G2_9ACTN</name>
<keyword evidence="1" id="KW-0326">Glycosidase</keyword>
<feature type="domain" description="Fibronectin type-III" evidence="4">
    <location>
        <begin position="124"/>
        <end position="193"/>
    </location>
</feature>
<dbReference type="CDD" id="cd00063">
    <property type="entry name" value="FN3"/>
    <property type="match status" value="1"/>
</dbReference>
<dbReference type="InterPro" id="IPR013783">
    <property type="entry name" value="Ig-like_fold"/>
</dbReference>
<dbReference type="STRING" id="1070870.SAMN05444351_3041"/>
<evidence type="ECO:0000256" key="2">
    <source>
        <dbReference type="ARBA" id="ARBA00023326"/>
    </source>
</evidence>
<dbReference type="RefSeq" id="WP_073421072.1">
    <property type="nucleotide sequence ID" value="NZ_FQVX01000003.1"/>
</dbReference>
<keyword evidence="2" id="KW-0624">Polysaccharide degradation</keyword>
<dbReference type="Pfam" id="PF17963">
    <property type="entry name" value="Big_9"/>
    <property type="match status" value="1"/>
</dbReference>
<keyword evidence="6" id="KW-1185">Reference proteome</keyword>
<keyword evidence="3" id="KW-0732">Signal</keyword>
<dbReference type="AlphaFoldDB" id="A0A1M5M5G2"/>
<protein>
    <submittedName>
        <fullName evidence="5">LGFP repeat-containing protein</fullName>
    </submittedName>
</protein>
<dbReference type="Proteomes" id="UP000184471">
    <property type="component" value="Unassembled WGS sequence"/>
</dbReference>
<dbReference type="InterPro" id="IPR013207">
    <property type="entry name" value="LGFP"/>
</dbReference>
<keyword evidence="2" id="KW-0119">Carbohydrate metabolism</keyword>
<dbReference type="GO" id="GO:0016798">
    <property type="term" value="F:hydrolase activity, acting on glycosyl bonds"/>
    <property type="evidence" value="ECO:0007669"/>
    <property type="project" value="UniProtKB-KW"/>
</dbReference>
<dbReference type="OrthoDB" id="287365at2"/>
<evidence type="ECO:0000256" key="3">
    <source>
        <dbReference type="SAM" id="SignalP"/>
    </source>
</evidence>
<dbReference type="GO" id="GO:0000272">
    <property type="term" value="P:polysaccharide catabolic process"/>
    <property type="evidence" value="ECO:0007669"/>
    <property type="project" value="UniProtKB-KW"/>
</dbReference>
<keyword evidence="1" id="KW-0378">Hydrolase</keyword>
<dbReference type="SUPFAM" id="SSF49265">
    <property type="entry name" value="Fibronectin type III"/>
    <property type="match status" value="1"/>
</dbReference>
<feature type="domain" description="Fibronectin type-III" evidence="4">
    <location>
        <begin position="207"/>
        <end position="276"/>
    </location>
</feature>
<dbReference type="EMBL" id="FQVX01000003">
    <property type="protein sequence ID" value="SHG72488.1"/>
    <property type="molecule type" value="Genomic_DNA"/>
</dbReference>
<evidence type="ECO:0000313" key="6">
    <source>
        <dbReference type="Proteomes" id="UP000184471"/>
    </source>
</evidence>
<evidence type="ECO:0000256" key="1">
    <source>
        <dbReference type="ARBA" id="ARBA00023295"/>
    </source>
</evidence>
<sequence length="776" mass="81494">MRPITAAAAAAVLVALTATPALAETTGGPPVAVDDAVSLRNIATSQWVHPLDNDSDPDGDRLTYTAVTPGTKGTTFVDSRYPSYLNYRPHPGATAGTDSFTYTVTDGNGNTATGTVTVTLWDELAPPSGLSIQEAGPGAVTLTWPAVPGATSYRVHGNGGAVTTAGPSFTATGLSDATFYAWYVGAVNGGGFESSWSPQGVYRGSRLATPWDVRVDGTADPTALSLSWDGESDGPWNVYRDGLLLTTVTDKEYLDTGLVTDRAYSYQVQNGGLSTSTTVYPPSLLSGPVTGTPRLLSSIGLLHVDLGGSGGPLGPVTVPERAIPGGRQQDHSHGVIVQRDGEDPFSVRDASATEYASAGGAAGDLGFPLMESECGLRDFGCFQLFEGGSIWSSSYTSTRVVRQVIEDGWAATGYEEGPLGYPTVPQVVIRGGVMQRFEDGGVYWSPATGSHGVSGPIWDTWSATGWEFGALGYPVTDEVCGLRDGGCFQHFQRGSIYSTPGTGTHAVLGGIRDSWARAGWEHSPLGYPVTGQVCGLRDGGCFQHFQGGSVYSTPATGAQHVLGGFRDAWARAGWEHSPLGYPVTGQVCGLRDGGCFQHFQRGSIYSTPATGPQLLLGGIRDAWARAGWEHSPLGYPVSGQVCGLRDGGCFQHFQRGSIYSTPATGPQLVLGGFRDAWARAGWEHSPLGYPVSGQVCGLRDGGCFQHFQRGSIYATPRTGAQPVVGAVRDAWARAGWEHSRLGYPLAAETASGSIRQQRFQGGTITVDLATGRTRIG</sequence>
<reference evidence="5 6" key="1">
    <citation type="submission" date="2016-11" db="EMBL/GenBank/DDBJ databases">
        <authorList>
            <person name="Jaros S."/>
            <person name="Januszkiewicz K."/>
            <person name="Wedrychowicz H."/>
        </authorList>
    </citation>
    <scope>NUCLEOTIDE SEQUENCE [LARGE SCALE GENOMIC DNA]</scope>
    <source>
        <strain evidence="5 6">DSM 45408</strain>
    </source>
</reference>
<accession>A0A1M5M5G2</accession>
<dbReference type="Gene3D" id="2.60.40.2810">
    <property type="match status" value="1"/>
</dbReference>
<organism evidence="5 6">
    <name type="scientific">Geodermatophilus nigrescens</name>
    <dbReference type="NCBI Taxonomy" id="1070870"/>
    <lineage>
        <taxon>Bacteria</taxon>
        <taxon>Bacillati</taxon>
        <taxon>Actinomycetota</taxon>
        <taxon>Actinomycetes</taxon>
        <taxon>Geodermatophilales</taxon>
        <taxon>Geodermatophilaceae</taxon>
        <taxon>Geodermatophilus</taxon>
    </lineage>
</organism>
<proteinExistence type="predicted"/>
<gene>
    <name evidence="5" type="ORF">SAMN05444351_3041</name>
</gene>
<evidence type="ECO:0000259" key="4">
    <source>
        <dbReference type="SMART" id="SM00060"/>
    </source>
</evidence>
<dbReference type="Pfam" id="PF08310">
    <property type="entry name" value="LGFP"/>
    <property type="match status" value="7"/>
</dbReference>
<dbReference type="Gene3D" id="2.60.40.10">
    <property type="entry name" value="Immunoglobulins"/>
    <property type="match status" value="1"/>
</dbReference>
<feature type="signal peptide" evidence="3">
    <location>
        <begin position="1"/>
        <end position="23"/>
    </location>
</feature>
<dbReference type="InterPro" id="IPR003961">
    <property type="entry name" value="FN3_dom"/>
</dbReference>
<evidence type="ECO:0000313" key="5">
    <source>
        <dbReference type="EMBL" id="SHG72488.1"/>
    </source>
</evidence>
<dbReference type="InterPro" id="IPR036116">
    <property type="entry name" value="FN3_sf"/>
</dbReference>
<dbReference type="SMART" id="SM00060">
    <property type="entry name" value="FN3"/>
    <property type="match status" value="2"/>
</dbReference>
<feature type="chain" id="PRO_5011957307" evidence="3">
    <location>
        <begin position="24"/>
        <end position="776"/>
    </location>
</feature>